<name>A0AAW2ITT5_9LAMI</name>
<keyword evidence="1" id="KW-0479">Metal-binding</keyword>
<evidence type="ECO:0000256" key="1">
    <source>
        <dbReference type="PROSITE-ProRule" id="PRU00047"/>
    </source>
</evidence>
<dbReference type="InterPro" id="IPR001878">
    <property type="entry name" value="Znf_CCHC"/>
</dbReference>
<reference evidence="3" key="2">
    <citation type="journal article" date="2024" name="Plant">
        <title>Genomic evolution and insights into agronomic trait innovations of Sesamum species.</title>
        <authorList>
            <person name="Miao H."/>
            <person name="Wang L."/>
            <person name="Qu L."/>
            <person name="Liu H."/>
            <person name="Sun Y."/>
            <person name="Le M."/>
            <person name="Wang Q."/>
            <person name="Wei S."/>
            <person name="Zheng Y."/>
            <person name="Lin W."/>
            <person name="Duan Y."/>
            <person name="Cao H."/>
            <person name="Xiong S."/>
            <person name="Wang X."/>
            <person name="Wei L."/>
            <person name="Li C."/>
            <person name="Ma Q."/>
            <person name="Ju M."/>
            <person name="Zhao R."/>
            <person name="Li G."/>
            <person name="Mu C."/>
            <person name="Tian Q."/>
            <person name="Mei H."/>
            <person name="Zhang T."/>
            <person name="Gao T."/>
            <person name="Zhang H."/>
        </authorList>
    </citation>
    <scope>NUCLEOTIDE SEQUENCE</scope>
    <source>
        <strain evidence="3">KEN8</strain>
    </source>
</reference>
<evidence type="ECO:0000259" key="2">
    <source>
        <dbReference type="PROSITE" id="PS50158"/>
    </source>
</evidence>
<comment type="caution">
    <text evidence="3">The sequence shown here is derived from an EMBL/GenBank/DDBJ whole genome shotgun (WGS) entry which is preliminary data.</text>
</comment>
<reference evidence="3" key="1">
    <citation type="submission" date="2020-06" db="EMBL/GenBank/DDBJ databases">
        <authorList>
            <person name="Li T."/>
            <person name="Hu X."/>
            <person name="Zhang T."/>
            <person name="Song X."/>
            <person name="Zhang H."/>
            <person name="Dai N."/>
            <person name="Sheng W."/>
            <person name="Hou X."/>
            <person name="Wei L."/>
        </authorList>
    </citation>
    <scope>NUCLEOTIDE SEQUENCE</scope>
    <source>
        <strain evidence="3">KEN8</strain>
        <tissue evidence="3">Leaf</tissue>
    </source>
</reference>
<dbReference type="EMBL" id="JACGWM010001930">
    <property type="protein sequence ID" value="KAL0285589.1"/>
    <property type="molecule type" value="Genomic_DNA"/>
</dbReference>
<gene>
    <name evidence="3" type="ORF">Scaly_2813700</name>
</gene>
<keyword evidence="1" id="KW-0863">Zinc-finger</keyword>
<dbReference type="PROSITE" id="PS50158">
    <property type="entry name" value="ZF_CCHC"/>
    <property type="match status" value="1"/>
</dbReference>
<sequence>MDRRLASARHRMGFPTLGSAVPYHGSLGKSLVLTEDEVAGSEISSTGEIGNTENVAFLLVGRLLTPRAFRYDVLSSTLSTFLRPAGGMDVRLVRDNRFLLQFNHVVDRDRALRGCLWTFDRNLVILQSVSEDENPLEVDLNWCQFYVHVHDLPLRLMTREVTEDIGDRLGTFMDFDQAQSWGASIRIRVSLDVRVPLRRCLRIKSARQELTAAITYERLPNFCYICGILGHIMRDCPLTGGGEGMEGGEDLQYGAWLRESHTVRLSFPSYRGLEGGLWGSHQGQRGRRGTSIFDFQPQNSKVIEQQPDSGRVMAAPVTSVVDEGGPRAVAWLLNPQGNVESWSGNYGSGYSSWNGAFSLGDLVTVPIAFKASARGSKRGRGTRHKETECSHPKGMLLMELTPRDKRNKIIKKSHFCFEARWLQSEECKRVVEAAWSRMVDRDAHIRLWKKIQDCRVGLLQWNRKMKFVKCSVGNAAKEHWLANGYGNTRFFHSQLQPIRDSKLLLDFRNSEGMWTNEIDEIQTLLRQHFRSTFACRPANPVIKEATASVPTRVTMEMNSMLTLPFTAVEVKSTLFANRMKEIMDSIVSPSQSAFILVNTLVIFVRSTVSIKETRYPHIFSFLLQKLSHACFKKRKGGPTRMGGLGFRSLNFNLALLAKQGWRLLTQPNTILSRVLKAKYFPHCSFWEASKGSRPSFTWRSLLATKEILREGCGVQNEEDAQDGTQFIWTQGSKGLFLSKALTNL</sequence>
<dbReference type="PANTHER" id="PTHR31286:SF153">
    <property type="entry name" value="DUF4283 DOMAIN PROTEIN"/>
    <property type="match status" value="1"/>
</dbReference>
<dbReference type="Pfam" id="PF14392">
    <property type="entry name" value="zf-CCHC_4"/>
    <property type="match status" value="1"/>
</dbReference>
<accession>A0AAW2ITT5</accession>
<dbReference type="InterPro" id="IPR025836">
    <property type="entry name" value="Zn_knuckle_CX2CX4HX4C"/>
</dbReference>
<dbReference type="PANTHER" id="PTHR31286">
    <property type="entry name" value="GLYCINE-RICH CELL WALL STRUCTURAL PROTEIN 1.8-LIKE"/>
    <property type="match status" value="1"/>
</dbReference>
<dbReference type="GO" id="GO:0003676">
    <property type="term" value="F:nucleic acid binding"/>
    <property type="evidence" value="ECO:0007669"/>
    <property type="project" value="InterPro"/>
</dbReference>
<keyword evidence="1" id="KW-0862">Zinc</keyword>
<organism evidence="3">
    <name type="scientific">Sesamum calycinum</name>
    <dbReference type="NCBI Taxonomy" id="2727403"/>
    <lineage>
        <taxon>Eukaryota</taxon>
        <taxon>Viridiplantae</taxon>
        <taxon>Streptophyta</taxon>
        <taxon>Embryophyta</taxon>
        <taxon>Tracheophyta</taxon>
        <taxon>Spermatophyta</taxon>
        <taxon>Magnoliopsida</taxon>
        <taxon>eudicotyledons</taxon>
        <taxon>Gunneridae</taxon>
        <taxon>Pentapetalae</taxon>
        <taxon>asterids</taxon>
        <taxon>lamiids</taxon>
        <taxon>Lamiales</taxon>
        <taxon>Pedaliaceae</taxon>
        <taxon>Sesamum</taxon>
    </lineage>
</organism>
<dbReference type="SMART" id="SM00343">
    <property type="entry name" value="ZnF_C2HC"/>
    <property type="match status" value="1"/>
</dbReference>
<dbReference type="Pfam" id="PF14111">
    <property type="entry name" value="DUF4283"/>
    <property type="match status" value="1"/>
</dbReference>
<dbReference type="InterPro" id="IPR036875">
    <property type="entry name" value="Znf_CCHC_sf"/>
</dbReference>
<dbReference type="SUPFAM" id="SSF57756">
    <property type="entry name" value="Retrovirus zinc finger-like domains"/>
    <property type="match status" value="1"/>
</dbReference>
<evidence type="ECO:0000313" key="3">
    <source>
        <dbReference type="EMBL" id="KAL0285589.1"/>
    </source>
</evidence>
<dbReference type="GO" id="GO:0008270">
    <property type="term" value="F:zinc ion binding"/>
    <property type="evidence" value="ECO:0007669"/>
    <property type="project" value="UniProtKB-KW"/>
</dbReference>
<feature type="domain" description="CCHC-type" evidence="2">
    <location>
        <begin position="223"/>
        <end position="237"/>
    </location>
</feature>
<dbReference type="InterPro" id="IPR025558">
    <property type="entry name" value="DUF4283"/>
</dbReference>
<dbReference type="AlphaFoldDB" id="A0AAW2ITT5"/>
<dbReference type="InterPro" id="IPR040256">
    <property type="entry name" value="At4g02000-like"/>
</dbReference>
<protein>
    <submittedName>
        <fullName evidence="3">Mitochondrial protein</fullName>
    </submittedName>
</protein>
<proteinExistence type="predicted"/>